<dbReference type="NCBIfam" id="TIGR01643">
    <property type="entry name" value="YD_repeat_2x"/>
    <property type="match status" value="1"/>
</dbReference>
<proteinExistence type="predicted"/>
<reference evidence="2 3" key="1">
    <citation type="submission" date="2020-08" db="EMBL/GenBank/DDBJ databases">
        <title>Novel species isolated from subtropical streams in China.</title>
        <authorList>
            <person name="Lu H."/>
        </authorList>
    </citation>
    <scope>NUCLEOTIDE SEQUENCE [LARGE SCALE GENOMIC DNA]</scope>
    <source>
        <strain evidence="2 3">LX15W</strain>
    </source>
</reference>
<dbReference type="Proteomes" id="UP000624279">
    <property type="component" value="Unassembled WGS sequence"/>
</dbReference>
<protein>
    <submittedName>
        <fullName evidence="2">RHS repeat protein</fullName>
    </submittedName>
</protein>
<keyword evidence="1" id="KW-0732">Signal</keyword>
<dbReference type="InterPro" id="IPR031325">
    <property type="entry name" value="RHS_repeat"/>
</dbReference>
<dbReference type="Gene3D" id="2.180.10.10">
    <property type="entry name" value="RHS repeat-associated core"/>
    <property type="match status" value="3"/>
</dbReference>
<evidence type="ECO:0000313" key="2">
    <source>
        <dbReference type="EMBL" id="MBC3874911.1"/>
    </source>
</evidence>
<feature type="chain" id="PRO_5047170846" evidence="1">
    <location>
        <begin position="27"/>
        <end position="1334"/>
    </location>
</feature>
<dbReference type="EMBL" id="JACOGA010000014">
    <property type="protein sequence ID" value="MBC3874911.1"/>
    <property type="molecule type" value="Genomic_DNA"/>
</dbReference>
<dbReference type="InterPro" id="IPR006530">
    <property type="entry name" value="YD"/>
</dbReference>
<name>A0ABR6YEC2_9BURK</name>
<dbReference type="Pfam" id="PF05593">
    <property type="entry name" value="RHS_repeat"/>
    <property type="match status" value="1"/>
</dbReference>
<sequence>MHLSERPKFKVVVANFLCALSVLTLAQATQAQNATNIYAEQQKLIKSPHAFATLGADLFGDKANLYNGSLEFTQTDLSLKGNHGLPVSVGRRLVAGSSHPGGLFGRWDLEIPHLHGVFSYKDGWNAKLDKSNQRCTNFGAPSSASGVGGFSAWHASEFWHGNFLYVPGLGDQEMLKRNTTASPGRPNNNVPTNGNYPIVTRDLWSFSCITLQSVSSKNIENGEGFLAISPDGTQYRFDWLVSRLSSELSKGSSGPAAAAVKKPALTSNMTLKNAPELSVVPSTNSLVRSEVWILPTQVTDRYGNWVKYTYDTTDKWKLTKILASDDRQIELTYVPGTSNVQTVTDGVRTWTYTYTASAGLNQVSLPDGRAWQLAGVDALASYNVPSTGSLDCETAAALTDLPLNGTMTHPSGAVGTFTIKPTTHGRAHVTRSCMPVLIGGEMGETYAQYPKYFATYSLIKKDITGPGLPSALTWTYNYGVENVDWSGNWDDCTGNCLDTKTVKVTDPKGDIIRYTFGNRFKENEGKVQKEETIAQNGSILRSVVTQYLNPSVGTHPDPAGYSDQSRGDQEINTRYTPVNQKRTTQQEQTFTWTATQFDDYARPTKVTKSGPSGSRSETSVYFNNTNKTVVGQLRLVTNDDTGLVMQDNTYDPVNANLLTVSRFGLLQETRTYNTDGTLATKKDGLNQTTTFGNYKRGIPQLVTYANNSTESAIVNNIGLVTSLTNGAGTTTTLGYDAMGRLSSITYPTDAGITWNNTTISFVPVASAEKGIAAGHWRQTVSTGNGQSITYLDALWRPVLTSTYDTADQANTEKSVLSKFDHNGKTLFQSYPQRNIASVASVVNGVTTTYDALGRETKSEANSELGVLTTSTAYLPGFGKQVTNPRGHSTITEFQTFDEPVESAPTKITAPEGITVQITRDVFGKTKSITRSGNDGGAGTVTATRSYVYDSNQRLCKTIEPEVNATIQSYDAANNVTWRATGISSPSTTACDQANAAIAAAKVSFTYDSLNRLFTTSYADGSPNITRTYTNDGLPLTVSSNSAGTPTWTSTYKNRRLLEKESLSFEGGTYNIVRTYDANGSLSTLTYPAQSAIASVDFAPNALGEASKIGSYASNVKYYPNGAVSGFTYGNGIVHTMEQYIRGLPKKSIDAGILNDFYIYDKNANVESIRDDQEGLNTRNLTYDNLDRLKTATGYFGNANYIYDGLDNLRISSVGSRSNIHTYNATTNLLSSISSNDSNFNFVYSYDTQGNIIQRGTQVYAFDKGNRLTSATGKATYSYDGLGHRVKTTNTDGSTQVSVYTPAGQILFTQKTGGTNPGKTSYIYLDRHQIAEVKN</sequence>
<evidence type="ECO:0000256" key="1">
    <source>
        <dbReference type="SAM" id="SignalP"/>
    </source>
</evidence>
<feature type="signal peptide" evidence="1">
    <location>
        <begin position="1"/>
        <end position="26"/>
    </location>
</feature>
<organism evidence="2 3">
    <name type="scientific">Undibacterium flavidum</name>
    <dbReference type="NCBI Taxonomy" id="2762297"/>
    <lineage>
        <taxon>Bacteria</taxon>
        <taxon>Pseudomonadati</taxon>
        <taxon>Pseudomonadota</taxon>
        <taxon>Betaproteobacteria</taxon>
        <taxon>Burkholderiales</taxon>
        <taxon>Oxalobacteraceae</taxon>
        <taxon>Undibacterium</taxon>
    </lineage>
</organism>
<evidence type="ECO:0000313" key="3">
    <source>
        <dbReference type="Proteomes" id="UP000624279"/>
    </source>
</evidence>
<accession>A0ABR6YEC2</accession>
<dbReference type="RefSeq" id="WP_186942895.1">
    <property type="nucleotide sequence ID" value="NZ_JACOGA010000014.1"/>
</dbReference>
<gene>
    <name evidence="2" type="ORF">H8K55_15065</name>
</gene>
<keyword evidence="3" id="KW-1185">Reference proteome</keyword>
<comment type="caution">
    <text evidence="2">The sequence shown here is derived from an EMBL/GenBank/DDBJ whole genome shotgun (WGS) entry which is preliminary data.</text>
</comment>